<evidence type="ECO:0000256" key="1">
    <source>
        <dbReference type="ARBA" id="ARBA00004123"/>
    </source>
</evidence>
<evidence type="ECO:0000256" key="9">
    <source>
        <dbReference type="PROSITE-ProRule" id="PRU00552"/>
    </source>
</evidence>
<feature type="short sequence motif" description="Q motif" evidence="9">
    <location>
        <begin position="39"/>
        <end position="67"/>
    </location>
</feature>
<dbReference type="InterPro" id="IPR011545">
    <property type="entry name" value="DEAD/DEAH_box_helicase_dom"/>
</dbReference>
<dbReference type="Pfam" id="PF00271">
    <property type="entry name" value="Helicase_C"/>
    <property type="match status" value="1"/>
</dbReference>
<keyword evidence="3 10" id="KW-0547">Nucleotide-binding</keyword>
<keyword evidence="4 10" id="KW-0378">Hydrolase</keyword>
<evidence type="ECO:0000259" key="11">
    <source>
        <dbReference type="PROSITE" id="PS51192"/>
    </source>
</evidence>
<keyword evidence="6 10" id="KW-0067">ATP-binding</keyword>
<keyword evidence="5 10" id="KW-0347">Helicase</keyword>
<dbReference type="GeneID" id="94827126"/>
<dbReference type="InterPro" id="IPR014001">
    <property type="entry name" value="Helicase_ATP-bd"/>
</dbReference>
<dbReference type="EMBL" id="MLAK01000705">
    <property type="protein sequence ID" value="OHT07099.1"/>
    <property type="molecule type" value="Genomic_DNA"/>
</dbReference>
<dbReference type="GO" id="GO:0005524">
    <property type="term" value="F:ATP binding"/>
    <property type="evidence" value="ECO:0007669"/>
    <property type="project" value="UniProtKB-KW"/>
</dbReference>
<accession>A0A1J4K7C3</accession>
<dbReference type="FunFam" id="3.40.50.300:FF:000111">
    <property type="entry name" value="DEAD-box ATP-dependent RNA helicase"/>
    <property type="match status" value="1"/>
</dbReference>
<evidence type="ECO:0000256" key="5">
    <source>
        <dbReference type="ARBA" id="ARBA00022806"/>
    </source>
</evidence>
<dbReference type="InterPro" id="IPR000629">
    <property type="entry name" value="RNA-helicase_DEAD-box_CS"/>
</dbReference>
<evidence type="ECO:0000256" key="7">
    <source>
        <dbReference type="ARBA" id="ARBA00023242"/>
    </source>
</evidence>
<keyword evidence="15" id="KW-1185">Reference proteome</keyword>
<evidence type="ECO:0000259" key="13">
    <source>
        <dbReference type="PROSITE" id="PS51195"/>
    </source>
</evidence>
<keyword evidence="7" id="KW-0539">Nucleus</keyword>
<evidence type="ECO:0000256" key="8">
    <source>
        <dbReference type="ARBA" id="ARBA00038213"/>
    </source>
</evidence>
<dbReference type="Pfam" id="PF00270">
    <property type="entry name" value="DEAD"/>
    <property type="match status" value="1"/>
</dbReference>
<dbReference type="SMART" id="SM00490">
    <property type="entry name" value="HELICc"/>
    <property type="match status" value="1"/>
</dbReference>
<dbReference type="InterPro" id="IPR001650">
    <property type="entry name" value="Helicase_C-like"/>
</dbReference>
<dbReference type="SUPFAM" id="SSF52540">
    <property type="entry name" value="P-loop containing nucleoside triphosphate hydrolases"/>
    <property type="match status" value="1"/>
</dbReference>
<dbReference type="RefSeq" id="XP_068360235.1">
    <property type="nucleotide sequence ID" value="XM_068492422.1"/>
</dbReference>
<feature type="domain" description="DEAD-box RNA helicase Q" evidence="13">
    <location>
        <begin position="39"/>
        <end position="67"/>
    </location>
</feature>
<gene>
    <name evidence="14" type="primary">SUB2</name>
    <name evidence="14" type="ORF">TRFO_05322</name>
</gene>
<reference evidence="14" key="1">
    <citation type="submission" date="2016-10" db="EMBL/GenBank/DDBJ databases">
        <authorList>
            <person name="Benchimol M."/>
            <person name="Almeida L.G."/>
            <person name="Vasconcelos A.T."/>
            <person name="Perreira-Neves A."/>
            <person name="Rosa I.A."/>
            <person name="Tasca T."/>
            <person name="Bogo M.R."/>
            <person name="de Souza W."/>
        </authorList>
    </citation>
    <scope>NUCLEOTIDE SEQUENCE [LARGE SCALE GENOMIC DNA]</scope>
    <source>
        <strain evidence="14">K</strain>
    </source>
</reference>
<dbReference type="OrthoDB" id="10265785at2759"/>
<protein>
    <recommendedName>
        <fullName evidence="2">RNA helicase</fullName>
        <ecNumber evidence="2">3.6.4.13</ecNumber>
    </recommendedName>
</protein>
<evidence type="ECO:0000256" key="3">
    <source>
        <dbReference type="ARBA" id="ARBA00022741"/>
    </source>
</evidence>
<dbReference type="InterPro" id="IPR027417">
    <property type="entry name" value="P-loop_NTPase"/>
</dbReference>
<dbReference type="Gene3D" id="3.40.50.300">
    <property type="entry name" value="P-loop containing nucleotide triphosphate hydrolases"/>
    <property type="match status" value="2"/>
</dbReference>
<dbReference type="CDD" id="cd18787">
    <property type="entry name" value="SF2_C_DEAD"/>
    <property type="match status" value="1"/>
</dbReference>
<evidence type="ECO:0000313" key="15">
    <source>
        <dbReference type="Proteomes" id="UP000179807"/>
    </source>
</evidence>
<dbReference type="PROSITE" id="PS51195">
    <property type="entry name" value="Q_MOTIF"/>
    <property type="match status" value="1"/>
</dbReference>
<comment type="similarity">
    <text evidence="8">Belongs to the DEAD box helicase family. DECD subfamily.</text>
</comment>
<proteinExistence type="inferred from homology"/>
<dbReference type="PANTHER" id="PTHR47958">
    <property type="entry name" value="ATP-DEPENDENT RNA HELICASE DBP3"/>
    <property type="match status" value="1"/>
</dbReference>
<evidence type="ECO:0000313" key="14">
    <source>
        <dbReference type="EMBL" id="OHT07099.1"/>
    </source>
</evidence>
<dbReference type="GO" id="GO:0003724">
    <property type="term" value="F:RNA helicase activity"/>
    <property type="evidence" value="ECO:0007669"/>
    <property type="project" value="UniProtKB-EC"/>
</dbReference>
<dbReference type="PROSITE" id="PS00039">
    <property type="entry name" value="DEAD_ATP_HELICASE"/>
    <property type="match status" value="1"/>
</dbReference>
<evidence type="ECO:0000256" key="4">
    <source>
        <dbReference type="ARBA" id="ARBA00022801"/>
    </source>
</evidence>
<feature type="domain" description="Helicase ATP-binding" evidence="11">
    <location>
        <begin position="70"/>
        <end position="244"/>
    </location>
</feature>
<dbReference type="SMART" id="SM00487">
    <property type="entry name" value="DEXDc"/>
    <property type="match status" value="1"/>
</dbReference>
<dbReference type="GO" id="GO:0003676">
    <property type="term" value="F:nucleic acid binding"/>
    <property type="evidence" value="ECO:0007669"/>
    <property type="project" value="InterPro"/>
</dbReference>
<organism evidence="14 15">
    <name type="scientific">Tritrichomonas foetus</name>
    <dbReference type="NCBI Taxonomy" id="1144522"/>
    <lineage>
        <taxon>Eukaryota</taxon>
        <taxon>Metamonada</taxon>
        <taxon>Parabasalia</taxon>
        <taxon>Tritrichomonadida</taxon>
        <taxon>Tritrichomonadidae</taxon>
        <taxon>Tritrichomonas</taxon>
    </lineage>
</organism>
<feature type="domain" description="Helicase C-terminal" evidence="12">
    <location>
        <begin position="272"/>
        <end position="417"/>
    </location>
</feature>
<dbReference type="VEuPathDB" id="TrichDB:TRFO_05322"/>
<dbReference type="PROSITE" id="PS51194">
    <property type="entry name" value="HELICASE_CTER"/>
    <property type="match status" value="1"/>
</dbReference>
<dbReference type="GO" id="GO:0016787">
    <property type="term" value="F:hydrolase activity"/>
    <property type="evidence" value="ECO:0007669"/>
    <property type="project" value="UniProtKB-KW"/>
</dbReference>
<evidence type="ECO:0000259" key="12">
    <source>
        <dbReference type="PROSITE" id="PS51194"/>
    </source>
</evidence>
<dbReference type="PROSITE" id="PS51192">
    <property type="entry name" value="HELICASE_ATP_BIND_1"/>
    <property type="match status" value="1"/>
</dbReference>
<dbReference type="Proteomes" id="UP000179807">
    <property type="component" value="Unassembled WGS sequence"/>
</dbReference>
<dbReference type="GO" id="GO:0005634">
    <property type="term" value="C:nucleus"/>
    <property type="evidence" value="ECO:0007669"/>
    <property type="project" value="UniProtKB-SubCell"/>
</dbReference>
<comment type="caution">
    <text evidence="14">The sequence shown here is derived from an EMBL/GenBank/DDBJ whole genome shotgun (WGS) entry which is preliminary data.</text>
</comment>
<comment type="subcellular location">
    <subcellularLocation>
        <location evidence="1">Nucleus</location>
    </subcellularLocation>
</comment>
<dbReference type="InterPro" id="IPR014014">
    <property type="entry name" value="RNA_helicase_DEAD_Q_motif"/>
</dbReference>
<evidence type="ECO:0000256" key="2">
    <source>
        <dbReference type="ARBA" id="ARBA00012552"/>
    </source>
</evidence>
<dbReference type="AlphaFoldDB" id="A0A1J4K7C3"/>
<sequence>MADPIEDELLNYEEVEEPKEHSSKQDKKGFKGHVAIHSAGFRDFLLIPELMHAIGDNAFEHPSEVQQECIPHALLGSDIICQGQSGMGKTAVFVISILQQLDPVEGEIACLVIAPTRELAYQIGTEFNRFSAYMKVKTVVIYGGMPKSTQIQLIKDEKPNIIVATPGRCQDLIKDRNSPLNLSKLRFFVIDEADKVLEHEDMKKQVQDIYNGLPNIKQTMLFTATMPESMKEVCRKFTRNPTEIYLDDKKKLTLHGLQQFYTKLEATEKNRKLLEILDNFKFNQVVIFVSKKSRAKVLDDILNEVQYPSIAIHSKMPQIDRIKALRLFKNFSKKILVSTDLFARGIDVERVNIVINYDMPQSSDTYLHRVGRAGRFGTKGLAISFVSTDEDVAMLEDIQKRFTVEIPELPENVDAGTYMNA</sequence>
<name>A0A1J4K7C3_9EUKA</name>
<evidence type="ECO:0000256" key="6">
    <source>
        <dbReference type="ARBA" id="ARBA00022840"/>
    </source>
</evidence>
<evidence type="ECO:0000256" key="10">
    <source>
        <dbReference type="RuleBase" id="RU000492"/>
    </source>
</evidence>
<dbReference type="EC" id="3.6.4.13" evidence="2"/>